<dbReference type="Pfam" id="PF02518">
    <property type="entry name" value="HATPase_c"/>
    <property type="match status" value="1"/>
</dbReference>
<dbReference type="InterPro" id="IPR003594">
    <property type="entry name" value="HATPase_dom"/>
</dbReference>
<dbReference type="Gene3D" id="1.10.287.130">
    <property type="match status" value="1"/>
</dbReference>
<dbReference type="PANTHER" id="PTHR43047">
    <property type="entry name" value="TWO-COMPONENT HISTIDINE PROTEIN KINASE"/>
    <property type="match status" value="1"/>
</dbReference>
<dbReference type="RefSeq" id="WP_323357697.1">
    <property type="nucleotide sequence ID" value="NZ_JAYGHY010000064.1"/>
</dbReference>
<dbReference type="InterPro" id="IPR004358">
    <property type="entry name" value="Sig_transdc_His_kin-like_C"/>
</dbReference>
<dbReference type="SMART" id="SM00448">
    <property type="entry name" value="REC"/>
    <property type="match status" value="1"/>
</dbReference>
<dbReference type="EC" id="2.7.13.3" evidence="2"/>
<organism evidence="10 11">
    <name type="scientific">Cyanobium gracile UHCC 0281</name>
    <dbReference type="NCBI Taxonomy" id="3110309"/>
    <lineage>
        <taxon>Bacteria</taxon>
        <taxon>Bacillati</taxon>
        <taxon>Cyanobacteriota</taxon>
        <taxon>Cyanophyceae</taxon>
        <taxon>Synechococcales</taxon>
        <taxon>Prochlorococcaceae</taxon>
        <taxon>Cyanobium</taxon>
    </lineage>
</organism>
<evidence type="ECO:0000256" key="5">
    <source>
        <dbReference type="ARBA" id="ARBA00022777"/>
    </source>
</evidence>
<dbReference type="InterPro" id="IPR003661">
    <property type="entry name" value="HisK_dim/P_dom"/>
</dbReference>
<evidence type="ECO:0000256" key="4">
    <source>
        <dbReference type="ARBA" id="ARBA00022679"/>
    </source>
</evidence>
<keyword evidence="4" id="KW-0808">Transferase</keyword>
<dbReference type="Gene3D" id="3.30.565.10">
    <property type="entry name" value="Histidine kinase-like ATPase, C-terminal domain"/>
    <property type="match status" value="1"/>
</dbReference>
<evidence type="ECO:0000256" key="2">
    <source>
        <dbReference type="ARBA" id="ARBA00012438"/>
    </source>
</evidence>
<dbReference type="Pfam" id="PF00072">
    <property type="entry name" value="Response_reg"/>
    <property type="match status" value="1"/>
</dbReference>
<evidence type="ECO:0000313" key="10">
    <source>
        <dbReference type="EMBL" id="MEA5443727.1"/>
    </source>
</evidence>
<dbReference type="GO" id="GO:0005524">
    <property type="term" value="F:ATP binding"/>
    <property type="evidence" value="ECO:0007669"/>
    <property type="project" value="UniProtKB-KW"/>
</dbReference>
<keyword evidence="5" id="KW-0418">Kinase</keyword>
<dbReference type="InterPro" id="IPR011006">
    <property type="entry name" value="CheY-like_superfamily"/>
</dbReference>
<dbReference type="SUPFAM" id="SSF47384">
    <property type="entry name" value="Homodimeric domain of signal transducing histidine kinase"/>
    <property type="match status" value="1"/>
</dbReference>
<proteinExistence type="predicted"/>
<dbReference type="SMART" id="SM00387">
    <property type="entry name" value="HATPase_c"/>
    <property type="match status" value="1"/>
</dbReference>
<keyword evidence="6" id="KW-0902">Two-component regulatory system</keyword>
<feature type="domain" description="Histidine kinase" evidence="8">
    <location>
        <begin position="178"/>
        <end position="401"/>
    </location>
</feature>
<evidence type="ECO:0000256" key="7">
    <source>
        <dbReference type="PROSITE-ProRule" id="PRU00169"/>
    </source>
</evidence>
<keyword evidence="10" id="KW-0547">Nucleotide-binding</keyword>
<feature type="domain" description="Response regulatory" evidence="9">
    <location>
        <begin position="426"/>
        <end position="541"/>
    </location>
</feature>
<keyword evidence="11" id="KW-1185">Reference proteome</keyword>
<comment type="catalytic activity">
    <reaction evidence="1">
        <text>ATP + protein L-histidine = ADP + protein N-phospho-L-histidine.</text>
        <dbReference type="EC" id="2.7.13.3"/>
    </reaction>
</comment>
<dbReference type="InterPro" id="IPR036097">
    <property type="entry name" value="HisK_dim/P_sf"/>
</dbReference>
<dbReference type="SMART" id="SM00388">
    <property type="entry name" value="HisKA"/>
    <property type="match status" value="1"/>
</dbReference>
<name>A0ABU5T0B8_9CYAN</name>
<dbReference type="Gene3D" id="3.40.50.2300">
    <property type="match status" value="1"/>
</dbReference>
<keyword evidence="3 7" id="KW-0597">Phosphoprotein</keyword>
<dbReference type="PRINTS" id="PR00344">
    <property type="entry name" value="BCTRLSENSOR"/>
</dbReference>
<dbReference type="InterPro" id="IPR036890">
    <property type="entry name" value="HATPase_C_sf"/>
</dbReference>
<gene>
    <name evidence="10" type="ORF">VB739_14300</name>
</gene>
<dbReference type="SUPFAM" id="SSF52172">
    <property type="entry name" value="CheY-like"/>
    <property type="match status" value="1"/>
</dbReference>
<evidence type="ECO:0000259" key="8">
    <source>
        <dbReference type="PROSITE" id="PS50109"/>
    </source>
</evidence>
<dbReference type="EMBL" id="JAYGHY010000064">
    <property type="protein sequence ID" value="MEA5443727.1"/>
    <property type="molecule type" value="Genomic_DNA"/>
</dbReference>
<dbReference type="PANTHER" id="PTHR43047:SF64">
    <property type="entry name" value="HISTIDINE KINASE CONTAINING CHEY-HOMOLOGOUS RECEIVER DOMAIN AND PAS DOMAIN-RELATED"/>
    <property type="match status" value="1"/>
</dbReference>
<sequence>MNNQSSTEIVLLGQLRRTLGRLEAALGSVEDALALTDFQGLVEWTNRAFDRLVARPRLHSLGKPIDELLPQRFVEGQPGPVFDLLGRARNRSGRTVWDLSPVPPRKVVEVSWSPVNLQPDPSLVFVFRDLSDITRIQDELTDSRDSLEKQVASRTLELRQARDEALAATGEMSVFLSTISHEIRTPLNAIIGLTDVLMDTSLSPNQSELVHTIHTSGELLLRLINDILDLSKIEAKKLSVRLDPFSIGDLVGECARIMDASIQAKGLTLEVLMSPELPVEFQGDSLRIRQILLNLINNAIKFTDDGFVRVELSYQPLKGKKGQVVIKVIDSGHGVSPEFIPKMFKSFSQEHGRLHHSSQLQGTGLGLTICDRLCRLMGGTIQVESEIGKGTCFTVSLPLLHTGDSASSGIWKDDHRSPTQTYPSVSILVAEDNRINQRVLELLLKKLNQHAEFVCNGQQAVERVLQGGIDMVFMDLQMPDVDGLQATRLLRASSIDQPYIIALTAFAFGDHESECIAAGMNDFLNKPVRPADLRLAFDRFCLWKDEATSPNQQTFHERQ</sequence>
<evidence type="ECO:0000259" key="9">
    <source>
        <dbReference type="PROSITE" id="PS50110"/>
    </source>
</evidence>
<dbReference type="SUPFAM" id="SSF55874">
    <property type="entry name" value="ATPase domain of HSP90 chaperone/DNA topoisomerase II/histidine kinase"/>
    <property type="match status" value="1"/>
</dbReference>
<comment type="caution">
    <text evidence="10">The sequence shown here is derived from an EMBL/GenBank/DDBJ whole genome shotgun (WGS) entry which is preliminary data.</text>
</comment>
<accession>A0ABU5T0B8</accession>
<feature type="modified residue" description="4-aspartylphosphate" evidence="7">
    <location>
        <position position="475"/>
    </location>
</feature>
<evidence type="ECO:0000256" key="6">
    <source>
        <dbReference type="ARBA" id="ARBA00023012"/>
    </source>
</evidence>
<protein>
    <recommendedName>
        <fullName evidence="2">histidine kinase</fullName>
        <ecNumber evidence="2">2.7.13.3</ecNumber>
    </recommendedName>
</protein>
<reference evidence="10 11" key="1">
    <citation type="submission" date="2023-12" db="EMBL/GenBank/DDBJ databases">
        <title>Baltic Sea Cyanobacteria.</title>
        <authorList>
            <person name="Delbaje E."/>
            <person name="Fewer D.P."/>
            <person name="Shishido T.K."/>
        </authorList>
    </citation>
    <scope>NUCLEOTIDE SEQUENCE [LARGE SCALE GENOMIC DNA]</scope>
    <source>
        <strain evidence="10 11">UHCC 0281</strain>
    </source>
</reference>
<dbReference type="SUPFAM" id="SSF55785">
    <property type="entry name" value="PYP-like sensor domain (PAS domain)"/>
    <property type="match status" value="1"/>
</dbReference>
<evidence type="ECO:0000256" key="1">
    <source>
        <dbReference type="ARBA" id="ARBA00000085"/>
    </source>
</evidence>
<evidence type="ECO:0000313" key="11">
    <source>
        <dbReference type="Proteomes" id="UP001302329"/>
    </source>
</evidence>
<dbReference type="InterPro" id="IPR001789">
    <property type="entry name" value="Sig_transdc_resp-reg_receiver"/>
</dbReference>
<dbReference type="CDD" id="cd00082">
    <property type="entry name" value="HisKA"/>
    <property type="match status" value="1"/>
</dbReference>
<dbReference type="InterPro" id="IPR035965">
    <property type="entry name" value="PAS-like_dom_sf"/>
</dbReference>
<dbReference type="Pfam" id="PF00512">
    <property type="entry name" value="HisKA"/>
    <property type="match status" value="1"/>
</dbReference>
<dbReference type="Gene3D" id="3.30.450.20">
    <property type="entry name" value="PAS domain"/>
    <property type="match status" value="1"/>
</dbReference>
<dbReference type="Proteomes" id="UP001302329">
    <property type="component" value="Unassembled WGS sequence"/>
</dbReference>
<keyword evidence="10" id="KW-0067">ATP-binding</keyword>
<dbReference type="PROSITE" id="PS50110">
    <property type="entry name" value="RESPONSE_REGULATORY"/>
    <property type="match status" value="1"/>
</dbReference>
<dbReference type="PROSITE" id="PS50109">
    <property type="entry name" value="HIS_KIN"/>
    <property type="match status" value="1"/>
</dbReference>
<dbReference type="CDD" id="cd16922">
    <property type="entry name" value="HATPase_EvgS-ArcB-TorS-like"/>
    <property type="match status" value="1"/>
</dbReference>
<evidence type="ECO:0000256" key="3">
    <source>
        <dbReference type="ARBA" id="ARBA00022553"/>
    </source>
</evidence>
<dbReference type="CDD" id="cd17546">
    <property type="entry name" value="REC_hyHK_CKI1_RcsC-like"/>
    <property type="match status" value="1"/>
</dbReference>
<dbReference type="InterPro" id="IPR005467">
    <property type="entry name" value="His_kinase_dom"/>
</dbReference>